<dbReference type="Proteomes" id="UP000235371">
    <property type="component" value="Unassembled WGS sequence"/>
</dbReference>
<gene>
    <name evidence="1" type="ORF">K444DRAFT_331235</name>
</gene>
<dbReference type="GeneID" id="36580044"/>
<evidence type="ECO:0000313" key="2">
    <source>
        <dbReference type="Proteomes" id="UP000235371"/>
    </source>
</evidence>
<dbReference type="InParanoid" id="A0A2J6TJT3"/>
<sequence>MWGYLQVKCVFGGAGAILCVPRLNGGACQGISHSVKLLSSTTSSQSCHATLFSLSACTSDVQLFFVPLLNCGCGPYIAA</sequence>
<accession>A0A2J6TJT3</accession>
<dbReference type="EMBL" id="KZ613782">
    <property type="protein sequence ID" value="PMD63277.1"/>
    <property type="molecule type" value="Genomic_DNA"/>
</dbReference>
<evidence type="ECO:0000313" key="1">
    <source>
        <dbReference type="EMBL" id="PMD63277.1"/>
    </source>
</evidence>
<name>A0A2J6TJT3_9HELO</name>
<proteinExistence type="predicted"/>
<protein>
    <submittedName>
        <fullName evidence="1">Uncharacterized protein</fullName>
    </submittedName>
</protein>
<dbReference type="RefSeq" id="XP_024740181.1">
    <property type="nucleotide sequence ID" value="XM_024871962.1"/>
</dbReference>
<keyword evidence="2" id="KW-1185">Reference proteome</keyword>
<reference evidence="1 2" key="1">
    <citation type="submission" date="2016-04" db="EMBL/GenBank/DDBJ databases">
        <title>A degradative enzymes factory behind the ericoid mycorrhizal symbiosis.</title>
        <authorList>
            <consortium name="DOE Joint Genome Institute"/>
            <person name="Martino E."/>
            <person name="Morin E."/>
            <person name="Grelet G."/>
            <person name="Kuo A."/>
            <person name="Kohler A."/>
            <person name="Daghino S."/>
            <person name="Barry K."/>
            <person name="Choi C."/>
            <person name="Cichocki N."/>
            <person name="Clum A."/>
            <person name="Copeland A."/>
            <person name="Hainaut M."/>
            <person name="Haridas S."/>
            <person name="Labutti K."/>
            <person name="Lindquist E."/>
            <person name="Lipzen A."/>
            <person name="Khouja H.-R."/>
            <person name="Murat C."/>
            <person name="Ohm R."/>
            <person name="Olson A."/>
            <person name="Spatafora J."/>
            <person name="Veneault-Fourrey C."/>
            <person name="Henrissat B."/>
            <person name="Grigoriev I."/>
            <person name="Martin F."/>
            <person name="Perotto S."/>
        </authorList>
    </citation>
    <scope>NUCLEOTIDE SEQUENCE [LARGE SCALE GENOMIC DNA]</scope>
    <source>
        <strain evidence="1 2">E</strain>
    </source>
</reference>
<dbReference type="AlphaFoldDB" id="A0A2J6TJT3"/>
<organism evidence="1 2">
    <name type="scientific">Hyaloscypha bicolor E</name>
    <dbReference type="NCBI Taxonomy" id="1095630"/>
    <lineage>
        <taxon>Eukaryota</taxon>
        <taxon>Fungi</taxon>
        <taxon>Dikarya</taxon>
        <taxon>Ascomycota</taxon>
        <taxon>Pezizomycotina</taxon>
        <taxon>Leotiomycetes</taxon>
        <taxon>Helotiales</taxon>
        <taxon>Hyaloscyphaceae</taxon>
        <taxon>Hyaloscypha</taxon>
        <taxon>Hyaloscypha bicolor</taxon>
    </lineage>
</organism>